<keyword evidence="16" id="KW-1185">Reference proteome</keyword>
<dbReference type="InterPro" id="IPR017441">
    <property type="entry name" value="Protein_kinase_ATP_BS"/>
</dbReference>
<gene>
    <name evidence="15" type="ORF">MNOR_LOCUS12051</name>
</gene>
<feature type="region of interest" description="Disordered" evidence="13">
    <location>
        <begin position="1083"/>
        <end position="1203"/>
    </location>
</feature>
<dbReference type="FunFam" id="1.10.510.10:FF:000112">
    <property type="entry name" value="Putative dual specificity tyrosine-phosphorylation-regulated kinase 2"/>
    <property type="match status" value="1"/>
</dbReference>
<keyword evidence="5" id="KW-0808">Transferase</keyword>
<feature type="domain" description="Protein kinase" evidence="14">
    <location>
        <begin position="788"/>
        <end position="1084"/>
    </location>
</feature>
<feature type="region of interest" description="Disordered" evidence="13">
    <location>
        <begin position="369"/>
        <end position="421"/>
    </location>
</feature>
<organism evidence="15 16">
    <name type="scientific">Meganyctiphanes norvegica</name>
    <name type="common">Northern krill</name>
    <name type="synonym">Thysanopoda norvegica</name>
    <dbReference type="NCBI Taxonomy" id="48144"/>
    <lineage>
        <taxon>Eukaryota</taxon>
        <taxon>Metazoa</taxon>
        <taxon>Ecdysozoa</taxon>
        <taxon>Arthropoda</taxon>
        <taxon>Crustacea</taxon>
        <taxon>Multicrustacea</taxon>
        <taxon>Malacostraca</taxon>
        <taxon>Eumalacostraca</taxon>
        <taxon>Eucarida</taxon>
        <taxon>Euphausiacea</taxon>
        <taxon>Euphausiidae</taxon>
        <taxon>Meganyctiphanes</taxon>
    </lineage>
</organism>
<feature type="compositionally biased region" description="Polar residues" evidence="13">
    <location>
        <begin position="617"/>
        <end position="637"/>
    </location>
</feature>
<feature type="compositionally biased region" description="Polar residues" evidence="13">
    <location>
        <begin position="656"/>
        <end position="667"/>
    </location>
</feature>
<reference evidence="15 16" key="1">
    <citation type="submission" date="2024-05" db="EMBL/GenBank/DDBJ databases">
        <authorList>
            <person name="Wallberg A."/>
        </authorList>
    </citation>
    <scope>NUCLEOTIDE SEQUENCE [LARGE SCALE GENOMIC DNA]</scope>
</reference>
<dbReference type="GO" id="GO:0005524">
    <property type="term" value="F:ATP binding"/>
    <property type="evidence" value="ECO:0007669"/>
    <property type="project" value="UniProtKB-UniRule"/>
</dbReference>
<feature type="binding site" evidence="12">
    <location>
        <position position="817"/>
    </location>
    <ligand>
        <name>ATP</name>
        <dbReference type="ChEBI" id="CHEBI:30616"/>
    </ligand>
</feature>
<feature type="region of interest" description="Disordered" evidence="13">
    <location>
        <begin position="248"/>
        <end position="288"/>
    </location>
</feature>
<keyword evidence="8 12" id="KW-0067">ATP-binding</keyword>
<evidence type="ECO:0000313" key="16">
    <source>
        <dbReference type="Proteomes" id="UP001497623"/>
    </source>
</evidence>
<dbReference type="Proteomes" id="UP001497623">
    <property type="component" value="Unassembled WGS sequence"/>
</dbReference>
<protein>
    <recommendedName>
        <fullName evidence="2">dual-specificity kinase</fullName>
        <ecNumber evidence="2">2.7.12.1</ecNumber>
    </recommendedName>
</protein>
<comment type="similarity">
    <text evidence="1">Belongs to the protein kinase superfamily. CMGC Ser/Thr protein kinase family. MNB/DYRK subfamily.</text>
</comment>
<evidence type="ECO:0000256" key="12">
    <source>
        <dbReference type="PROSITE-ProRule" id="PRU10141"/>
    </source>
</evidence>
<proteinExistence type="inferred from homology"/>
<evidence type="ECO:0000256" key="4">
    <source>
        <dbReference type="ARBA" id="ARBA00022553"/>
    </source>
</evidence>
<dbReference type="Gene3D" id="3.30.10.30">
    <property type="entry name" value="DYRK"/>
    <property type="match status" value="1"/>
</dbReference>
<keyword evidence="7" id="KW-0418">Kinase</keyword>
<feature type="region of interest" description="Disordered" evidence="13">
    <location>
        <begin position="556"/>
        <end position="723"/>
    </location>
</feature>
<dbReference type="FunFam" id="3.30.200.20:FF:000127">
    <property type="entry name" value="Putative dual specificity tyrosine-phosphorylation-regulated kinase 2"/>
    <property type="match status" value="1"/>
</dbReference>
<feature type="region of interest" description="Disordered" evidence="13">
    <location>
        <begin position="129"/>
        <end position="224"/>
    </location>
</feature>
<dbReference type="GO" id="GO:0005737">
    <property type="term" value="C:cytoplasm"/>
    <property type="evidence" value="ECO:0007669"/>
    <property type="project" value="TreeGrafter"/>
</dbReference>
<dbReference type="GO" id="GO:0005634">
    <property type="term" value="C:nucleus"/>
    <property type="evidence" value="ECO:0007669"/>
    <property type="project" value="TreeGrafter"/>
</dbReference>
<evidence type="ECO:0000256" key="3">
    <source>
        <dbReference type="ARBA" id="ARBA00022527"/>
    </source>
</evidence>
<evidence type="ECO:0000256" key="7">
    <source>
        <dbReference type="ARBA" id="ARBA00022777"/>
    </source>
</evidence>
<dbReference type="EMBL" id="CAXKWB010006480">
    <property type="protein sequence ID" value="CAL4082997.1"/>
    <property type="molecule type" value="Genomic_DNA"/>
</dbReference>
<dbReference type="InterPro" id="IPR042521">
    <property type="entry name" value="DYRK"/>
</dbReference>
<dbReference type="InterPro" id="IPR008271">
    <property type="entry name" value="Ser/Thr_kinase_AS"/>
</dbReference>
<accession>A0AAV2QEN0</accession>
<feature type="compositionally biased region" description="Basic and acidic residues" evidence="13">
    <location>
        <begin position="148"/>
        <end position="162"/>
    </location>
</feature>
<name>A0AAV2QEN0_MEGNR</name>
<feature type="compositionally biased region" description="Basic and acidic residues" evidence="13">
    <location>
        <begin position="586"/>
        <end position="609"/>
    </location>
</feature>
<feature type="compositionally biased region" description="Pro residues" evidence="13">
    <location>
        <begin position="194"/>
        <end position="206"/>
    </location>
</feature>
<dbReference type="SUPFAM" id="SSF56112">
    <property type="entry name" value="Protein kinase-like (PK-like)"/>
    <property type="match status" value="1"/>
</dbReference>
<comment type="catalytic activity">
    <reaction evidence="9">
        <text>L-seryl-[protein] + ATP = O-phospho-L-seryl-[protein] + ADP + H(+)</text>
        <dbReference type="Rhea" id="RHEA:17989"/>
        <dbReference type="Rhea" id="RHEA-COMP:9863"/>
        <dbReference type="Rhea" id="RHEA-COMP:11604"/>
        <dbReference type="ChEBI" id="CHEBI:15378"/>
        <dbReference type="ChEBI" id="CHEBI:29999"/>
        <dbReference type="ChEBI" id="CHEBI:30616"/>
        <dbReference type="ChEBI" id="CHEBI:83421"/>
        <dbReference type="ChEBI" id="CHEBI:456216"/>
        <dbReference type="EC" id="2.7.12.1"/>
    </reaction>
</comment>
<dbReference type="SMART" id="SM00220">
    <property type="entry name" value="S_TKc"/>
    <property type="match status" value="1"/>
</dbReference>
<sequence length="1203" mass="134324">MTLKTWLQGGHHGGSLNAKLHHKVDILAAHDLGKSQPFHGGKGALTHLPNGDVTLRRGLKNPFATLTKNGSREWRVRSVEDGLEAENGDYGFLEYYTLRRTSSRDTSLTEPRPQLNYGTWSRLNGNVTNPWNATHHSPAQFYPGTLNRQDKSSRKQSRRDVRPQSYHIEQQWHDDDIRTSTPLSLTPSSHLEPPYTPAIEPPPPQPQQQVHKDQVDSGENNNRRGIVKRNSLLWRLRPDRWRTLDGSLRRARSRDDGLDAPRPGRKGDLGASQPDLLTSHRAAPDNGPCDVVIPAPLSILPPTTRRAAANQSETLPRRTSHASRDSNASSTLLSRGRRWLQGASLNRVERSQDRDNTEIMVQVDTVPPKIPETSLRIPDGPPRLPNGTVGSGPTHYSSTSVPRGTVRECPEGERRSRTRSRRPRTFYLLEDYLSPVRNGGVDRGSVRAPLGMELDEFIGRAPRLVFNETPQRPMPPTPDWDTPSLSPPPSSVASSGAPSHNGHCNHNGVGRTMIVDTMIPSPEKLSNGTSAVYSPVFSHRDSGYPRFVTPEVALPEHSLPDRGVPHNGITHNIYNHSHPHPQAFHSLDREDRRRTRDSHKSPGQHKDGALRQLGRAASSSRPQPATKHQNTRQNGLIVQQKLPVLTSSNKSNSSSRVNLPNDASSRTPHNDVDGGGAGSLPHLNNNKGESGDSPRTTGRGSSNTRDNNSTGDANGVHTALSPQEALKTYGTRLTEFERREIEAYPECWYLGMDARKIHGEEGAQLNGGFDDENGSYNKVKHDHISYRYEILEVIGKGSFGQVIRAIDHKSGDHVAIKIIRNKKRFHHQALVEVKILDHLRRRDNDHDHNIIHMLDYFYFRNHLCITFELMGLNLYELIKKNNYQGFSLSLIKRFAYSLCSCLKLLFKENIIHCDLKPENVLLKQRGSSSIRVIDFGSSCYVHQRVYTYIQSRFYRSPEVILGLPYGLAIDVWSLGCILAELYTGYPLFPGENEVEQLACIMELLSLPPHHLLINASRRRLFFDSKGNPRCVTNSKGKKRRPGSRDLAQVLKCNDPTFVHFISRCLDWDPNTRMTPEEALSHEWLVGVGGPPPPSSSSSTTVTSSERRTGATQQQHQTTGHQNAQQIKKMGPINRDNSVEEDNNYSLYKVYKGKRHRDTSGNAVDVGGSNGSQDRSSGSINGNIEGHSTENSLDDSGTFLPPIL</sequence>
<feature type="compositionally biased region" description="Low complexity" evidence="13">
    <location>
        <begin position="1095"/>
        <end position="1125"/>
    </location>
</feature>
<dbReference type="Gene3D" id="1.10.510.10">
    <property type="entry name" value="Transferase(Phosphotransferase) domain 1"/>
    <property type="match status" value="1"/>
</dbReference>
<feature type="compositionally biased region" description="Polar residues" evidence="13">
    <location>
        <begin position="1170"/>
        <end position="1181"/>
    </location>
</feature>
<evidence type="ECO:0000313" key="15">
    <source>
        <dbReference type="EMBL" id="CAL4082997.1"/>
    </source>
</evidence>
<dbReference type="PROSITE" id="PS50011">
    <property type="entry name" value="PROTEIN_KINASE_DOM"/>
    <property type="match status" value="1"/>
</dbReference>
<keyword evidence="3" id="KW-0723">Serine/threonine-protein kinase</keyword>
<comment type="catalytic activity">
    <reaction evidence="11">
        <text>L-tyrosyl-[protein] + ATP = O-phospho-L-tyrosyl-[protein] + ADP + H(+)</text>
        <dbReference type="Rhea" id="RHEA:10596"/>
        <dbReference type="Rhea" id="RHEA-COMP:10136"/>
        <dbReference type="Rhea" id="RHEA-COMP:20101"/>
        <dbReference type="ChEBI" id="CHEBI:15378"/>
        <dbReference type="ChEBI" id="CHEBI:30616"/>
        <dbReference type="ChEBI" id="CHEBI:46858"/>
        <dbReference type="ChEBI" id="CHEBI:61978"/>
        <dbReference type="ChEBI" id="CHEBI:456216"/>
        <dbReference type="EC" id="2.7.12.1"/>
    </reaction>
</comment>
<evidence type="ECO:0000256" key="6">
    <source>
        <dbReference type="ARBA" id="ARBA00022741"/>
    </source>
</evidence>
<dbReference type="PROSITE" id="PS00108">
    <property type="entry name" value="PROTEIN_KINASE_ST"/>
    <property type="match status" value="1"/>
</dbReference>
<evidence type="ECO:0000256" key="5">
    <source>
        <dbReference type="ARBA" id="ARBA00022679"/>
    </source>
</evidence>
<keyword evidence="4" id="KW-0597">Phosphoprotein</keyword>
<dbReference type="PANTHER" id="PTHR24058">
    <property type="entry name" value="DUAL SPECIFICITY PROTEIN KINASE"/>
    <property type="match status" value="1"/>
</dbReference>
<evidence type="ECO:0000256" key="11">
    <source>
        <dbReference type="ARBA" id="ARBA00051680"/>
    </source>
</evidence>
<evidence type="ECO:0000256" key="2">
    <source>
        <dbReference type="ARBA" id="ARBA00013203"/>
    </source>
</evidence>
<keyword evidence="6 12" id="KW-0547">Nucleotide-binding</keyword>
<dbReference type="InterPro" id="IPR011009">
    <property type="entry name" value="Kinase-like_dom_sf"/>
</dbReference>
<dbReference type="EC" id="2.7.12.1" evidence="2"/>
<feature type="compositionally biased region" description="Low complexity" evidence="13">
    <location>
        <begin position="179"/>
        <end position="193"/>
    </location>
</feature>
<dbReference type="GO" id="GO:0004674">
    <property type="term" value="F:protein serine/threonine kinase activity"/>
    <property type="evidence" value="ECO:0007669"/>
    <property type="project" value="UniProtKB-KW"/>
</dbReference>
<feature type="non-terminal residue" evidence="15">
    <location>
        <position position="1203"/>
    </location>
</feature>
<feature type="region of interest" description="Disordered" evidence="13">
    <location>
        <begin position="466"/>
        <end position="509"/>
    </location>
</feature>
<evidence type="ECO:0000256" key="13">
    <source>
        <dbReference type="SAM" id="MobiDB-lite"/>
    </source>
</evidence>
<comment type="caution">
    <text evidence="15">The sequence shown here is derived from an EMBL/GenBank/DDBJ whole genome shotgun (WGS) entry which is preliminary data.</text>
</comment>
<dbReference type="PROSITE" id="PS00107">
    <property type="entry name" value="PROTEIN_KINASE_ATP"/>
    <property type="match status" value="1"/>
</dbReference>
<dbReference type="Gene3D" id="3.30.200.20">
    <property type="entry name" value="Phosphorylase Kinase, domain 1"/>
    <property type="match status" value="1"/>
</dbReference>
<dbReference type="CDD" id="cd14225">
    <property type="entry name" value="PKc_DYRK4"/>
    <property type="match status" value="1"/>
</dbReference>
<dbReference type="GO" id="GO:0005856">
    <property type="term" value="C:cytoskeleton"/>
    <property type="evidence" value="ECO:0007669"/>
    <property type="project" value="TreeGrafter"/>
</dbReference>
<feature type="region of interest" description="Disordered" evidence="13">
    <location>
        <begin position="102"/>
        <end position="121"/>
    </location>
</feature>
<dbReference type="AlphaFoldDB" id="A0AAV2QEN0"/>
<evidence type="ECO:0000256" key="9">
    <source>
        <dbReference type="ARBA" id="ARBA00049003"/>
    </source>
</evidence>
<dbReference type="InterPro" id="IPR050494">
    <property type="entry name" value="Ser_Thr_dual-spec_kinase"/>
</dbReference>
<evidence type="ECO:0000259" key="14">
    <source>
        <dbReference type="PROSITE" id="PS50011"/>
    </source>
</evidence>
<dbReference type="GO" id="GO:0004712">
    <property type="term" value="F:protein serine/threonine/tyrosine kinase activity"/>
    <property type="evidence" value="ECO:0007669"/>
    <property type="project" value="UniProtKB-EC"/>
</dbReference>
<dbReference type="InterPro" id="IPR000719">
    <property type="entry name" value="Prot_kinase_dom"/>
</dbReference>
<evidence type="ECO:0000256" key="10">
    <source>
        <dbReference type="ARBA" id="ARBA00049308"/>
    </source>
</evidence>
<dbReference type="PANTHER" id="PTHR24058:SF22">
    <property type="entry name" value="DUAL SPECIFICITY TYROSINE-PHOSPHORYLATION-REGULATED KINASE 4"/>
    <property type="match status" value="1"/>
</dbReference>
<feature type="region of interest" description="Disordered" evidence="13">
    <location>
        <begin position="305"/>
        <end position="335"/>
    </location>
</feature>
<dbReference type="Pfam" id="PF00069">
    <property type="entry name" value="Pkinase"/>
    <property type="match status" value="1"/>
</dbReference>
<comment type="catalytic activity">
    <reaction evidence="10">
        <text>L-threonyl-[protein] + ATP = O-phospho-L-threonyl-[protein] + ADP + H(+)</text>
        <dbReference type="Rhea" id="RHEA:46608"/>
        <dbReference type="Rhea" id="RHEA-COMP:11060"/>
        <dbReference type="Rhea" id="RHEA-COMP:11605"/>
        <dbReference type="ChEBI" id="CHEBI:15378"/>
        <dbReference type="ChEBI" id="CHEBI:30013"/>
        <dbReference type="ChEBI" id="CHEBI:30616"/>
        <dbReference type="ChEBI" id="CHEBI:61977"/>
        <dbReference type="ChEBI" id="CHEBI:456216"/>
        <dbReference type="EC" id="2.7.12.1"/>
    </reaction>
</comment>
<evidence type="ECO:0000256" key="1">
    <source>
        <dbReference type="ARBA" id="ARBA00008867"/>
    </source>
</evidence>
<evidence type="ECO:0000256" key="8">
    <source>
        <dbReference type="ARBA" id="ARBA00022840"/>
    </source>
</evidence>
<feature type="compositionally biased region" description="Basic and acidic residues" evidence="13">
    <location>
        <begin position="405"/>
        <end position="415"/>
    </location>
</feature>
<feature type="compositionally biased region" description="Polar residues" evidence="13">
    <location>
        <begin position="682"/>
        <end position="712"/>
    </location>
</feature>